<dbReference type="SUPFAM" id="SSF47203">
    <property type="entry name" value="Acyl-CoA dehydrogenase C-terminal domain-like"/>
    <property type="match status" value="1"/>
</dbReference>
<dbReference type="InterPro" id="IPR046373">
    <property type="entry name" value="Acyl-CoA_Oxase/DH_mid-dom_sf"/>
</dbReference>
<evidence type="ECO:0000256" key="5">
    <source>
        <dbReference type="ARBA" id="ARBA00023002"/>
    </source>
</evidence>
<keyword evidence="4" id="KW-0274">FAD</keyword>
<dbReference type="InterPro" id="IPR009075">
    <property type="entry name" value="AcylCo_DH/oxidase_C"/>
</dbReference>
<reference evidence="9 10" key="1">
    <citation type="journal article" date="2019" name="Int. J. Syst. Evol. Microbiol.">
        <title>The Global Catalogue of Microorganisms (GCM) 10K type strain sequencing project: providing services to taxonomists for standard genome sequencing and annotation.</title>
        <authorList>
            <consortium name="The Broad Institute Genomics Platform"/>
            <consortium name="The Broad Institute Genome Sequencing Center for Infectious Disease"/>
            <person name="Wu L."/>
            <person name="Ma J."/>
        </authorList>
    </citation>
    <scope>NUCLEOTIDE SEQUENCE [LARGE SCALE GENOMIC DNA]</scope>
    <source>
        <strain evidence="9 10">JCM 14546</strain>
    </source>
</reference>
<dbReference type="EMBL" id="BAAANO010000017">
    <property type="protein sequence ID" value="GAA2008913.1"/>
    <property type="molecule type" value="Genomic_DNA"/>
</dbReference>
<gene>
    <name evidence="9" type="ORF">GCM10009755_19360</name>
</gene>
<dbReference type="InterPro" id="IPR037069">
    <property type="entry name" value="AcylCoA_DH/ox_N_sf"/>
</dbReference>
<dbReference type="Gene3D" id="1.10.540.10">
    <property type="entry name" value="Acyl-CoA dehydrogenase/oxidase, N-terminal domain"/>
    <property type="match status" value="1"/>
</dbReference>
<dbReference type="InterPro" id="IPR009100">
    <property type="entry name" value="AcylCoA_DH/oxidase_NM_dom_sf"/>
</dbReference>
<feature type="compositionally biased region" description="Low complexity" evidence="6">
    <location>
        <begin position="237"/>
        <end position="246"/>
    </location>
</feature>
<proteinExistence type="inferred from homology"/>
<dbReference type="Pfam" id="PF02771">
    <property type="entry name" value="Acyl-CoA_dh_N"/>
    <property type="match status" value="1"/>
</dbReference>
<comment type="similarity">
    <text evidence="2">Belongs to the acyl-CoA dehydrogenase family.</text>
</comment>
<comment type="caution">
    <text evidence="9">The sequence shown here is derived from an EMBL/GenBank/DDBJ whole genome shotgun (WGS) entry which is preliminary data.</text>
</comment>
<dbReference type="Pfam" id="PF00441">
    <property type="entry name" value="Acyl-CoA_dh_1"/>
    <property type="match status" value="1"/>
</dbReference>
<dbReference type="InterPro" id="IPR036250">
    <property type="entry name" value="AcylCo_DH-like_C"/>
</dbReference>
<dbReference type="InterPro" id="IPR013786">
    <property type="entry name" value="AcylCoA_DH/ox_N"/>
</dbReference>
<protein>
    <submittedName>
        <fullName evidence="9">Acyl-CoA dehydrogenase family protein</fullName>
    </submittedName>
</protein>
<feature type="domain" description="Acyl-CoA dehydrogenase/oxidase N-terminal" evidence="8">
    <location>
        <begin position="55"/>
        <end position="100"/>
    </location>
</feature>
<evidence type="ECO:0000256" key="3">
    <source>
        <dbReference type="ARBA" id="ARBA00022630"/>
    </source>
</evidence>
<organism evidence="9 10">
    <name type="scientific">Brevibacterium samyangense</name>
    <dbReference type="NCBI Taxonomy" id="366888"/>
    <lineage>
        <taxon>Bacteria</taxon>
        <taxon>Bacillati</taxon>
        <taxon>Actinomycetota</taxon>
        <taxon>Actinomycetes</taxon>
        <taxon>Micrococcales</taxon>
        <taxon>Brevibacteriaceae</taxon>
        <taxon>Brevibacterium</taxon>
    </lineage>
</organism>
<sequence>MTGTADVIDVDAMRGQGMDFTFTPEQDGLRAALGRALTRSYDLDNRKEIIASPTGWSEDVWTTLVDMGLTAIPFPEAVGGAAGSIVDLVAAAEVLGAHIVVEPWVPSVVLAGGVLAAVVERSGASAGGGTEDAGLAAHWLTQIAEGSVVAALAHEEGRGTPDPSLHANTAEAVPASAGDSGHVLTGEKAAVLAGASAVVLVVTAQLDGKLAVFLVERGAGGGDAARSGDAARGGGAAWDSGAARTGGANGGGSAITAQEFTTIDGRRAAHLRFDRTPALLLAADSEDLVRDAIGGAVVVLAAEAVGAMERLLATTAEYVATRKQFGVPIGSFQAIAHRLADMKIAFTKANATLLYTTALAEAGLLTPRDVSVLKAQVGRYGRELGEAAIQNHGGVGMTDELVVGHLHTRILAVNALLGPAEYHQRVLGAPRT</sequence>
<accession>A0ABN2TGS3</accession>
<evidence type="ECO:0000256" key="2">
    <source>
        <dbReference type="ARBA" id="ARBA00009347"/>
    </source>
</evidence>
<evidence type="ECO:0000259" key="7">
    <source>
        <dbReference type="Pfam" id="PF00441"/>
    </source>
</evidence>
<evidence type="ECO:0000313" key="10">
    <source>
        <dbReference type="Proteomes" id="UP001500755"/>
    </source>
</evidence>
<dbReference type="PANTHER" id="PTHR43884:SF20">
    <property type="entry name" value="ACYL-COA DEHYDROGENASE FADE28"/>
    <property type="match status" value="1"/>
</dbReference>
<feature type="domain" description="Acyl-CoA dehydrogenase/oxidase C-terminal" evidence="7">
    <location>
        <begin position="298"/>
        <end position="427"/>
    </location>
</feature>
<keyword evidence="10" id="KW-1185">Reference proteome</keyword>
<evidence type="ECO:0000256" key="6">
    <source>
        <dbReference type="SAM" id="MobiDB-lite"/>
    </source>
</evidence>
<evidence type="ECO:0000256" key="4">
    <source>
        <dbReference type="ARBA" id="ARBA00022827"/>
    </source>
</evidence>
<keyword evidence="5" id="KW-0560">Oxidoreductase</keyword>
<evidence type="ECO:0000313" key="9">
    <source>
        <dbReference type="EMBL" id="GAA2008913.1"/>
    </source>
</evidence>
<feature type="region of interest" description="Disordered" evidence="6">
    <location>
        <begin position="224"/>
        <end position="251"/>
    </location>
</feature>
<comment type="cofactor">
    <cofactor evidence="1">
        <name>FAD</name>
        <dbReference type="ChEBI" id="CHEBI:57692"/>
    </cofactor>
</comment>
<dbReference type="Proteomes" id="UP001500755">
    <property type="component" value="Unassembled WGS sequence"/>
</dbReference>
<name>A0ABN2TGS3_9MICO</name>
<dbReference type="SUPFAM" id="SSF56645">
    <property type="entry name" value="Acyl-CoA dehydrogenase NM domain-like"/>
    <property type="match status" value="1"/>
</dbReference>
<keyword evidence="3" id="KW-0285">Flavoprotein</keyword>
<dbReference type="Gene3D" id="1.20.140.10">
    <property type="entry name" value="Butyryl-CoA Dehydrogenase, subunit A, domain 3"/>
    <property type="match status" value="1"/>
</dbReference>
<dbReference type="Gene3D" id="2.40.110.10">
    <property type="entry name" value="Butyryl-CoA Dehydrogenase, subunit A, domain 2"/>
    <property type="match status" value="1"/>
</dbReference>
<dbReference type="PANTHER" id="PTHR43884">
    <property type="entry name" value="ACYL-COA DEHYDROGENASE"/>
    <property type="match status" value="1"/>
</dbReference>
<evidence type="ECO:0000256" key="1">
    <source>
        <dbReference type="ARBA" id="ARBA00001974"/>
    </source>
</evidence>
<evidence type="ECO:0000259" key="8">
    <source>
        <dbReference type="Pfam" id="PF02771"/>
    </source>
</evidence>